<reference evidence="1" key="1">
    <citation type="submission" date="2022-02" db="EMBL/GenBank/DDBJ databases">
        <title>Plant Genome Project.</title>
        <authorList>
            <person name="Zhang R.-G."/>
        </authorList>
    </citation>
    <scope>NUCLEOTIDE SEQUENCE</scope>
    <source>
        <strain evidence="1">AT1</strain>
    </source>
</reference>
<sequence>MTSERTTTTKRHHHPEAMQQQQHPPQLPTSTTTTTTTTTTLSFLLLLSLLSLLSLSPSSPSPPPTLHPLLFPSHRLLLPAPSSLSSLSPPPSPPSIAYLISGSANDSVRILRLLLAIYHPKNQYLLHLDRSAAQTDRDFLALIVHSMPVFKAAQNVNVIGKPDFAYQKGSSPLSSVLHGASTLLRVDPNWDWFINLSAADYPLVTQDDLLHILSYLPRDLNFVNHTSYIGWRESRKLKPIIVDPGLYLKEKNAMFYATQKRELPDAFQLFMGSPSAVLSRKVLEFSIVGTENLPRTLLMYLANTPSSASVYFPTLLCNSHEFNKRIINHGLRYASFDEKKEPRHLKSEDFDILIGSGAAFGSPFLPDDPVLDRIDQEILSRSSGKPVPGGWCLGELNNTCDVWGDANVLRPGLGARRLENFFVELLSNGTFRSHQCIVE</sequence>
<comment type="caution">
    <text evidence="1">The sequence shown here is derived from an EMBL/GenBank/DDBJ whole genome shotgun (WGS) entry which is preliminary data.</text>
</comment>
<dbReference type="EMBL" id="CM046396">
    <property type="protein sequence ID" value="KAI8537856.1"/>
    <property type="molecule type" value="Genomic_DNA"/>
</dbReference>
<proteinExistence type="predicted"/>
<keyword evidence="2" id="KW-1185">Reference proteome</keyword>
<dbReference type="Proteomes" id="UP001062846">
    <property type="component" value="Chromosome 9"/>
</dbReference>
<name>A0ACC0MAS5_RHOML</name>
<gene>
    <name evidence="1" type="ORF">RHMOL_Rhmol09G0056700</name>
</gene>
<accession>A0ACC0MAS5</accession>
<evidence type="ECO:0000313" key="2">
    <source>
        <dbReference type="Proteomes" id="UP001062846"/>
    </source>
</evidence>
<protein>
    <submittedName>
        <fullName evidence="1">Uncharacterized protein</fullName>
    </submittedName>
</protein>
<organism evidence="1 2">
    <name type="scientific">Rhododendron molle</name>
    <name type="common">Chinese azalea</name>
    <name type="synonym">Azalea mollis</name>
    <dbReference type="NCBI Taxonomy" id="49168"/>
    <lineage>
        <taxon>Eukaryota</taxon>
        <taxon>Viridiplantae</taxon>
        <taxon>Streptophyta</taxon>
        <taxon>Embryophyta</taxon>
        <taxon>Tracheophyta</taxon>
        <taxon>Spermatophyta</taxon>
        <taxon>Magnoliopsida</taxon>
        <taxon>eudicotyledons</taxon>
        <taxon>Gunneridae</taxon>
        <taxon>Pentapetalae</taxon>
        <taxon>asterids</taxon>
        <taxon>Ericales</taxon>
        <taxon>Ericaceae</taxon>
        <taxon>Ericoideae</taxon>
        <taxon>Rhodoreae</taxon>
        <taxon>Rhododendron</taxon>
    </lineage>
</organism>
<evidence type="ECO:0000313" key="1">
    <source>
        <dbReference type="EMBL" id="KAI8537856.1"/>
    </source>
</evidence>